<dbReference type="Proteomes" id="UP000184112">
    <property type="component" value="Unassembled WGS sequence"/>
</dbReference>
<protein>
    <submittedName>
        <fullName evidence="1">Uncharacterized protein</fullName>
    </submittedName>
</protein>
<sequence length="162" mass="19064">MKKVLSILLGVILIVLGFRYIFYNIKDYNYNESCNSSQFIADGRRINISFYRNISKTKMVKNFQIILIGKDGKTKKVEYQRIKDSDSKYYIESKILKSDTLIIETEGDKKYKFFDFKNTASKINAGKNRGEYYCNLYYKSNPSNKDFEDSSENFDTINVFLE</sequence>
<dbReference type="EMBL" id="FQWH01000004">
    <property type="protein sequence ID" value="SHG81513.1"/>
    <property type="molecule type" value="Genomic_DNA"/>
</dbReference>
<dbReference type="RefSeq" id="WP_073409437.1">
    <property type="nucleotide sequence ID" value="NZ_CP158862.1"/>
</dbReference>
<reference evidence="1 2" key="1">
    <citation type="submission" date="2016-11" db="EMBL/GenBank/DDBJ databases">
        <authorList>
            <person name="Jaros S."/>
            <person name="Januszkiewicz K."/>
            <person name="Wedrychowicz H."/>
        </authorList>
    </citation>
    <scope>NUCLEOTIDE SEQUENCE [LARGE SCALE GENOMIC DNA]</scope>
    <source>
        <strain evidence="1 2">DSM 6792</strain>
    </source>
</reference>
<evidence type="ECO:0000313" key="2">
    <source>
        <dbReference type="Proteomes" id="UP000184112"/>
    </source>
</evidence>
<dbReference type="AlphaFoldDB" id="A0A1M5MXP1"/>
<name>A0A1M5MXP1_FLAJO</name>
<proteinExistence type="predicted"/>
<accession>A0A1M5MXP1</accession>
<gene>
    <name evidence="1" type="ORF">SAMN05444388_104331</name>
</gene>
<organism evidence="1 2">
    <name type="scientific">Flavobacterium johnsoniae</name>
    <name type="common">Cytophaga johnsonae</name>
    <dbReference type="NCBI Taxonomy" id="986"/>
    <lineage>
        <taxon>Bacteria</taxon>
        <taxon>Pseudomonadati</taxon>
        <taxon>Bacteroidota</taxon>
        <taxon>Flavobacteriia</taxon>
        <taxon>Flavobacteriales</taxon>
        <taxon>Flavobacteriaceae</taxon>
        <taxon>Flavobacterium</taxon>
    </lineage>
</organism>
<evidence type="ECO:0000313" key="1">
    <source>
        <dbReference type="EMBL" id="SHG81513.1"/>
    </source>
</evidence>